<gene>
    <name evidence="1" type="ORF">UV12_C0002G0060</name>
</gene>
<evidence type="ECO:0000313" key="2">
    <source>
        <dbReference type="Proteomes" id="UP000034704"/>
    </source>
</evidence>
<accession>A0A0G1BPM3</accession>
<reference evidence="1 2" key="1">
    <citation type="journal article" date="2015" name="Nature">
        <title>rRNA introns, odd ribosomes, and small enigmatic genomes across a large radiation of phyla.</title>
        <authorList>
            <person name="Brown C.T."/>
            <person name="Hug L.A."/>
            <person name="Thomas B.C."/>
            <person name="Sharon I."/>
            <person name="Castelle C.J."/>
            <person name="Singh A."/>
            <person name="Wilkins M.J."/>
            <person name="Williams K.H."/>
            <person name="Banfield J.F."/>
        </authorList>
    </citation>
    <scope>NUCLEOTIDE SEQUENCE [LARGE SCALE GENOMIC DNA]</scope>
</reference>
<dbReference type="AlphaFoldDB" id="A0A0G1BPM3"/>
<evidence type="ECO:0000313" key="1">
    <source>
        <dbReference type="EMBL" id="KKS48211.1"/>
    </source>
</evidence>
<sequence>MARIKVVEPMNVHTKNSVYRVEPICDGGVVLYKATKIETIKPSKRVSVDESVTGRDVYLELGHRMMLGSIHTSSVVAVEYIEPHH</sequence>
<name>A0A0G1BPM3_9BACT</name>
<comment type="caution">
    <text evidence="1">The sequence shown here is derived from an EMBL/GenBank/DDBJ whole genome shotgun (WGS) entry which is preliminary data.</text>
</comment>
<proteinExistence type="predicted"/>
<dbReference type="Proteomes" id="UP000034704">
    <property type="component" value="Unassembled WGS sequence"/>
</dbReference>
<dbReference type="EMBL" id="LCDG01000002">
    <property type="protein sequence ID" value="KKS48211.1"/>
    <property type="molecule type" value="Genomic_DNA"/>
</dbReference>
<organism evidence="1 2">
    <name type="scientific">Candidatus Nomurabacteria bacterium GW2011_GWC2_42_20</name>
    <dbReference type="NCBI Taxonomy" id="1618756"/>
    <lineage>
        <taxon>Bacteria</taxon>
        <taxon>Candidatus Nomuraibacteriota</taxon>
    </lineage>
</organism>
<protein>
    <submittedName>
        <fullName evidence="1">Uncharacterized protein</fullName>
    </submittedName>
</protein>